<dbReference type="SMART" id="SM00388">
    <property type="entry name" value="HisKA"/>
    <property type="match status" value="1"/>
</dbReference>
<dbReference type="CDD" id="cd00075">
    <property type="entry name" value="HATPase"/>
    <property type="match status" value="1"/>
</dbReference>
<dbReference type="GO" id="GO:0005524">
    <property type="term" value="F:ATP binding"/>
    <property type="evidence" value="ECO:0007669"/>
    <property type="project" value="UniProtKB-KW"/>
</dbReference>
<feature type="transmembrane region" description="Helical" evidence="13">
    <location>
        <begin position="77"/>
        <end position="99"/>
    </location>
</feature>
<comment type="caution">
    <text evidence="15">The sequence shown here is derived from an EMBL/GenBank/DDBJ whole genome shotgun (WGS) entry which is preliminary data.</text>
</comment>
<dbReference type="InterPro" id="IPR003661">
    <property type="entry name" value="HisK_dim/P_dom"/>
</dbReference>
<evidence type="ECO:0000256" key="1">
    <source>
        <dbReference type="ARBA" id="ARBA00000085"/>
    </source>
</evidence>
<sequence>MRQGEVIFVANRISGFFKRCFPVSAGDCLKTLFGLFLATASCIILRELNPGDDYMAAVQVIYVLAAFMIARFTQGFLYGTFAAVAGVLLTNFIFTYPYWAFNFTLPGYPVTILCALIVSVTTSTMTARIKEQGQLQLEAEREKMRSNLLRAVSHDLRTPLTSILGASSAILENDSVLTAKERLTLLGEIHEDAEWLVGMVENLLTVTRVDGAVGANLNKVPEAAEEVVAEAVSKFRKRFPERVISASVPDDLLMVPMDAMLIKQVIINLLENVAFHTPPDTRARLTVSRQGKNAQFCVSDNGAGISPERLAHIFDGMFQRDREDHADAHHSMGIGLSVCNSIVKAHGGTMEARNVPGGGAEFTFRLPLEEE</sequence>
<evidence type="ECO:0000256" key="5">
    <source>
        <dbReference type="ARBA" id="ARBA00022679"/>
    </source>
</evidence>
<keyword evidence="8 15" id="KW-0418">Kinase</keyword>
<dbReference type="InterPro" id="IPR038318">
    <property type="entry name" value="KdpD_sf"/>
</dbReference>
<dbReference type="Proteomes" id="UP000032483">
    <property type="component" value="Unassembled WGS sequence"/>
</dbReference>
<keyword evidence="5" id="KW-0808">Transferase</keyword>
<gene>
    <name evidence="15" type="ORF">TQ39_00440</name>
</gene>
<keyword evidence="11" id="KW-0902">Two-component regulatory system</keyword>
<dbReference type="GO" id="GO:0000155">
    <property type="term" value="F:phosphorelay sensor kinase activity"/>
    <property type="evidence" value="ECO:0007669"/>
    <property type="project" value="InterPro"/>
</dbReference>
<dbReference type="Pfam" id="PF00512">
    <property type="entry name" value="HisKA"/>
    <property type="match status" value="1"/>
</dbReference>
<proteinExistence type="predicted"/>
<keyword evidence="10 13" id="KW-1133">Transmembrane helix</keyword>
<organism evidence="15 16">
    <name type="scientific">Ruthenibacterium lactatiformans</name>
    <dbReference type="NCBI Taxonomy" id="1550024"/>
    <lineage>
        <taxon>Bacteria</taxon>
        <taxon>Bacillati</taxon>
        <taxon>Bacillota</taxon>
        <taxon>Clostridia</taxon>
        <taxon>Eubacteriales</taxon>
        <taxon>Oscillospiraceae</taxon>
        <taxon>Ruthenibacterium</taxon>
    </lineage>
</organism>
<evidence type="ECO:0000256" key="13">
    <source>
        <dbReference type="SAM" id="Phobius"/>
    </source>
</evidence>
<dbReference type="InterPro" id="IPR025201">
    <property type="entry name" value="KdpD_TM"/>
</dbReference>
<dbReference type="PANTHER" id="PTHR45569">
    <property type="entry name" value="SENSOR PROTEIN KDPD"/>
    <property type="match status" value="1"/>
</dbReference>
<keyword evidence="4" id="KW-0597">Phosphoprotein</keyword>
<protein>
    <recommendedName>
        <fullName evidence="3">histidine kinase</fullName>
        <ecNumber evidence="3">2.7.13.3</ecNumber>
    </recommendedName>
</protein>
<dbReference type="PRINTS" id="PR00344">
    <property type="entry name" value="BCTRLSENSOR"/>
</dbReference>
<keyword evidence="9" id="KW-0067">ATP-binding</keyword>
<evidence type="ECO:0000313" key="16">
    <source>
        <dbReference type="Proteomes" id="UP000032483"/>
    </source>
</evidence>
<keyword evidence="12 13" id="KW-0472">Membrane</keyword>
<dbReference type="PROSITE" id="PS50109">
    <property type="entry name" value="HIS_KIN"/>
    <property type="match status" value="1"/>
</dbReference>
<dbReference type="Gene3D" id="1.10.287.130">
    <property type="match status" value="1"/>
</dbReference>
<dbReference type="InterPro" id="IPR036097">
    <property type="entry name" value="HisK_dim/P_sf"/>
</dbReference>
<dbReference type="InterPro" id="IPR052023">
    <property type="entry name" value="Histidine_kinase_KdpD"/>
</dbReference>
<dbReference type="Gene3D" id="3.30.565.10">
    <property type="entry name" value="Histidine kinase-like ATPase, C-terminal domain"/>
    <property type="match status" value="1"/>
</dbReference>
<keyword evidence="16" id="KW-1185">Reference proteome</keyword>
<evidence type="ECO:0000256" key="8">
    <source>
        <dbReference type="ARBA" id="ARBA00022777"/>
    </source>
</evidence>
<dbReference type="InterPro" id="IPR005467">
    <property type="entry name" value="His_kinase_dom"/>
</dbReference>
<evidence type="ECO:0000259" key="14">
    <source>
        <dbReference type="PROSITE" id="PS50109"/>
    </source>
</evidence>
<dbReference type="EC" id="2.7.13.3" evidence="3"/>
<evidence type="ECO:0000256" key="10">
    <source>
        <dbReference type="ARBA" id="ARBA00022989"/>
    </source>
</evidence>
<dbReference type="PATRIC" id="fig|1550024.3.peg.97"/>
<dbReference type="InterPro" id="IPR036890">
    <property type="entry name" value="HATPase_C_sf"/>
</dbReference>
<feature type="transmembrane region" description="Helical" evidence="13">
    <location>
        <begin position="105"/>
        <end position="127"/>
    </location>
</feature>
<reference evidence="15" key="1">
    <citation type="submission" date="2015-02" db="EMBL/GenBank/DDBJ databases">
        <title>A novel member of the family Ruminococcaceae isolated from human feces.</title>
        <authorList>
            <person name="Shkoporov A.N."/>
            <person name="Chaplin A.V."/>
            <person name="Motuzova O.V."/>
            <person name="Kafarskaia L.I."/>
            <person name="Khokhlova E.V."/>
            <person name="Efimov B.A."/>
        </authorList>
    </citation>
    <scope>NUCLEOTIDE SEQUENCE [LARGE SCALE GENOMIC DNA]</scope>
    <source>
        <strain evidence="15">585-1</strain>
    </source>
</reference>
<comment type="subcellular location">
    <subcellularLocation>
        <location evidence="2">Membrane</location>
        <topology evidence="2">Multi-pass membrane protein</topology>
    </subcellularLocation>
</comment>
<comment type="catalytic activity">
    <reaction evidence="1">
        <text>ATP + protein L-histidine = ADP + protein N-phospho-L-histidine.</text>
        <dbReference type="EC" id="2.7.13.3"/>
    </reaction>
</comment>
<evidence type="ECO:0000313" key="15">
    <source>
        <dbReference type="EMBL" id="KJF41582.1"/>
    </source>
</evidence>
<evidence type="ECO:0000256" key="12">
    <source>
        <dbReference type="ARBA" id="ARBA00023136"/>
    </source>
</evidence>
<dbReference type="Pfam" id="PF13493">
    <property type="entry name" value="DUF4118"/>
    <property type="match status" value="1"/>
</dbReference>
<feature type="transmembrane region" description="Helical" evidence="13">
    <location>
        <begin position="28"/>
        <end position="48"/>
    </location>
</feature>
<evidence type="ECO:0000256" key="9">
    <source>
        <dbReference type="ARBA" id="ARBA00022840"/>
    </source>
</evidence>
<feature type="transmembrane region" description="Helical" evidence="13">
    <location>
        <begin position="54"/>
        <end position="70"/>
    </location>
</feature>
<keyword evidence="7" id="KW-0547">Nucleotide-binding</keyword>
<dbReference type="InterPro" id="IPR003594">
    <property type="entry name" value="HATPase_dom"/>
</dbReference>
<feature type="domain" description="Histidine kinase" evidence="14">
    <location>
        <begin position="151"/>
        <end position="370"/>
    </location>
</feature>
<evidence type="ECO:0000256" key="11">
    <source>
        <dbReference type="ARBA" id="ARBA00023012"/>
    </source>
</evidence>
<dbReference type="SUPFAM" id="SSF55874">
    <property type="entry name" value="ATPase domain of HSP90 chaperone/DNA topoisomerase II/histidine kinase"/>
    <property type="match status" value="1"/>
</dbReference>
<dbReference type="GO" id="GO:0005886">
    <property type="term" value="C:plasma membrane"/>
    <property type="evidence" value="ECO:0007669"/>
    <property type="project" value="TreeGrafter"/>
</dbReference>
<dbReference type="SMART" id="SM00387">
    <property type="entry name" value="HATPase_c"/>
    <property type="match status" value="1"/>
</dbReference>
<dbReference type="RefSeq" id="WP_050004360.1">
    <property type="nucleotide sequence ID" value="NZ_DBFXFE010000023.1"/>
</dbReference>
<dbReference type="Pfam" id="PF02518">
    <property type="entry name" value="HATPase_c"/>
    <property type="match status" value="1"/>
</dbReference>
<keyword evidence="6 13" id="KW-0812">Transmembrane</keyword>
<evidence type="ECO:0000256" key="4">
    <source>
        <dbReference type="ARBA" id="ARBA00022553"/>
    </source>
</evidence>
<evidence type="ECO:0000256" key="3">
    <source>
        <dbReference type="ARBA" id="ARBA00012438"/>
    </source>
</evidence>
<evidence type="ECO:0000256" key="6">
    <source>
        <dbReference type="ARBA" id="ARBA00022692"/>
    </source>
</evidence>
<accession>A0A0D8J3U9</accession>
<dbReference type="CDD" id="cd00082">
    <property type="entry name" value="HisKA"/>
    <property type="match status" value="1"/>
</dbReference>
<evidence type="ECO:0000256" key="2">
    <source>
        <dbReference type="ARBA" id="ARBA00004141"/>
    </source>
</evidence>
<dbReference type="Gene3D" id="1.20.120.620">
    <property type="entry name" value="Backbone structure of the membrane domain of e. Coli histidine kinase receptor kdpd"/>
    <property type="match status" value="1"/>
</dbReference>
<name>A0A0D8J3U9_9FIRM</name>
<dbReference type="EMBL" id="JXXK01000001">
    <property type="protein sequence ID" value="KJF41582.1"/>
    <property type="molecule type" value="Genomic_DNA"/>
</dbReference>
<evidence type="ECO:0000256" key="7">
    <source>
        <dbReference type="ARBA" id="ARBA00022741"/>
    </source>
</evidence>
<dbReference type="SUPFAM" id="SSF47384">
    <property type="entry name" value="Homodimeric domain of signal transducing histidine kinase"/>
    <property type="match status" value="1"/>
</dbReference>
<dbReference type="InterPro" id="IPR004358">
    <property type="entry name" value="Sig_transdc_His_kin-like_C"/>
</dbReference>
<dbReference type="PANTHER" id="PTHR45569:SF1">
    <property type="entry name" value="SENSOR PROTEIN KDPD"/>
    <property type="match status" value="1"/>
</dbReference>
<dbReference type="AlphaFoldDB" id="A0A0D8J3U9"/>